<feature type="transmembrane region" description="Helical" evidence="7">
    <location>
        <begin position="388"/>
        <end position="415"/>
    </location>
</feature>
<comment type="subcellular location">
    <subcellularLocation>
        <location evidence="1">Membrane</location>
        <topology evidence="1">Multi-pass membrane protein</topology>
    </subcellularLocation>
</comment>
<evidence type="ECO:0000256" key="6">
    <source>
        <dbReference type="ARBA" id="ARBA00023136"/>
    </source>
</evidence>
<feature type="transmembrane region" description="Helical" evidence="7">
    <location>
        <begin position="523"/>
        <end position="544"/>
    </location>
</feature>
<evidence type="ECO:0000256" key="5">
    <source>
        <dbReference type="ARBA" id="ARBA00022989"/>
    </source>
</evidence>
<dbReference type="InterPro" id="IPR001173">
    <property type="entry name" value="Glyco_trans_2-like"/>
</dbReference>
<name>A0A917CRU6_9NOCA</name>
<dbReference type="PANTHER" id="PTHR43867:SF2">
    <property type="entry name" value="CELLULOSE SYNTHASE CATALYTIC SUBUNIT A [UDP-FORMING]"/>
    <property type="match status" value="1"/>
</dbReference>
<dbReference type="GO" id="GO:0016020">
    <property type="term" value="C:membrane"/>
    <property type="evidence" value="ECO:0007669"/>
    <property type="project" value="UniProtKB-SubCell"/>
</dbReference>
<evidence type="ECO:0000256" key="1">
    <source>
        <dbReference type="ARBA" id="ARBA00004141"/>
    </source>
</evidence>
<dbReference type="Gene3D" id="3.90.550.10">
    <property type="entry name" value="Spore Coat Polysaccharide Biosynthesis Protein SpsA, Chain A"/>
    <property type="match status" value="1"/>
</dbReference>
<feature type="transmembrane region" description="Helical" evidence="7">
    <location>
        <begin position="73"/>
        <end position="92"/>
    </location>
</feature>
<dbReference type="PANTHER" id="PTHR43867">
    <property type="entry name" value="CELLULOSE SYNTHASE CATALYTIC SUBUNIT A [UDP-FORMING]"/>
    <property type="match status" value="1"/>
</dbReference>
<evidence type="ECO:0000256" key="4">
    <source>
        <dbReference type="ARBA" id="ARBA00022692"/>
    </source>
</evidence>
<dbReference type="InterPro" id="IPR050321">
    <property type="entry name" value="Glycosyltr_2/OpgH_subfam"/>
</dbReference>
<proteinExistence type="predicted"/>
<keyword evidence="5 7" id="KW-1133">Transmembrane helix</keyword>
<dbReference type="InterPro" id="IPR029044">
    <property type="entry name" value="Nucleotide-diphossugar_trans"/>
</dbReference>
<evidence type="ECO:0000256" key="7">
    <source>
        <dbReference type="SAM" id="Phobius"/>
    </source>
</evidence>
<dbReference type="GO" id="GO:0016757">
    <property type="term" value="F:glycosyltransferase activity"/>
    <property type="evidence" value="ECO:0007669"/>
    <property type="project" value="UniProtKB-KW"/>
</dbReference>
<keyword evidence="3" id="KW-0808">Transferase</keyword>
<protein>
    <recommendedName>
        <fullName evidence="8">Glycosyltransferase 2-like domain-containing protein</fullName>
    </recommendedName>
</protein>
<feature type="transmembrane region" description="Helical" evidence="7">
    <location>
        <begin position="498"/>
        <end position="517"/>
    </location>
</feature>
<keyword evidence="2" id="KW-0328">Glycosyltransferase</keyword>
<evidence type="ECO:0000256" key="3">
    <source>
        <dbReference type="ARBA" id="ARBA00022679"/>
    </source>
</evidence>
<reference evidence="9" key="1">
    <citation type="journal article" date="2014" name="Int. J. Syst. Evol. Microbiol.">
        <title>Complete genome sequence of Corynebacterium casei LMG S-19264T (=DSM 44701T), isolated from a smear-ripened cheese.</title>
        <authorList>
            <consortium name="US DOE Joint Genome Institute (JGI-PGF)"/>
            <person name="Walter F."/>
            <person name="Albersmeier A."/>
            <person name="Kalinowski J."/>
            <person name="Ruckert C."/>
        </authorList>
    </citation>
    <scope>NUCLEOTIDE SEQUENCE</scope>
    <source>
        <strain evidence="9">CCM 7905</strain>
    </source>
</reference>
<reference evidence="9" key="2">
    <citation type="submission" date="2020-09" db="EMBL/GenBank/DDBJ databases">
        <authorList>
            <person name="Sun Q."/>
            <person name="Sedlacek I."/>
        </authorList>
    </citation>
    <scope>NUCLEOTIDE SEQUENCE</scope>
    <source>
        <strain evidence="9">CCM 7905</strain>
    </source>
</reference>
<dbReference type="EMBL" id="BMCU01000001">
    <property type="protein sequence ID" value="GGF95202.1"/>
    <property type="molecule type" value="Genomic_DNA"/>
</dbReference>
<keyword evidence="10" id="KW-1185">Reference proteome</keyword>
<dbReference type="AlphaFoldDB" id="A0A917CRU6"/>
<accession>A0A917CRU6</accession>
<evidence type="ECO:0000259" key="8">
    <source>
        <dbReference type="Pfam" id="PF13632"/>
    </source>
</evidence>
<comment type="caution">
    <text evidence="9">The sequence shown here is derived from an EMBL/GenBank/DDBJ whole genome shotgun (WGS) entry which is preliminary data.</text>
</comment>
<gene>
    <name evidence="9" type="ORF">GCM10007304_06330</name>
</gene>
<evidence type="ECO:0000313" key="9">
    <source>
        <dbReference type="EMBL" id="GGF95202.1"/>
    </source>
</evidence>
<dbReference type="Pfam" id="PF13632">
    <property type="entry name" value="Glyco_trans_2_3"/>
    <property type="match status" value="1"/>
</dbReference>
<keyword evidence="6 7" id="KW-0472">Membrane</keyword>
<organism evidence="9 10">
    <name type="scientific">Rhodococcoides trifolii</name>
    <dbReference type="NCBI Taxonomy" id="908250"/>
    <lineage>
        <taxon>Bacteria</taxon>
        <taxon>Bacillati</taxon>
        <taxon>Actinomycetota</taxon>
        <taxon>Actinomycetes</taxon>
        <taxon>Mycobacteriales</taxon>
        <taxon>Nocardiaceae</taxon>
        <taxon>Rhodococcoides</taxon>
    </lineage>
</organism>
<keyword evidence="4 7" id="KW-0812">Transmembrane</keyword>
<sequence>MGDESPTSALTLYNADRVQGGTDMTAVFSRTAAPAVDRTRSIATGSDTLAGVDLPSPPTDHERDSYLAASYRWVPIASAFGGFLTTVSLLYLVESQVWAIPLLVPLAISILGMVLSLVSSLQLRRDTLSGHIARVRSYAPRDYPSVDVFLPSAGEDLAVIENTFGHVAAMEWDGELTVYVLDDSARDEVRELAEWFGFEYRTRENRGYLKKAGNLIYGLEQSSGDFVAIFDADFVPRPDYLYELMPYTAEPDVGIVQSPQYFDTDNRSNWVKYAAATTQILFYRWIQASRDRSDSAICVGTCAIYRRAALDTIGGFPRIGHSEDVYTGTQLAGQGFRTRYVPVIVSKGLCPETLDQFSTQQYRWCTGSMSLLFSKDFHRSKFTLMQRLSFWAGFLYYIDTALAVFIVALPPILMAVIAPDAVSVENYLFVFIALVVRQAMVPVITMGRESNIGLTRIQTLYSFAHAIALFDSIRGRTDAWQATGVKGRSPTPRRVKRLATSWILLVQVLMWGTAIWRGAEYGWIDYAPMMAFAFLNLAISYPILFWRTDFHAAADPMTPRRLMKGLVA</sequence>
<feature type="domain" description="Glycosyltransferase 2-like" evidence="8">
    <location>
        <begin position="227"/>
        <end position="427"/>
    </location>
</feature>
<dbReference type="CDD" id="cd06421">
    <property type="entry name" value="CESA_CelA_like"/>
    <property type="match status" value="1"/>
</dbReference>
<feature type="transmembrane region" description="Helical" evidence="7">
    <location>
        <begin position="98"/>
        <end position="118"/>
    </location>
</feature>
<dbReference type="Proteomes" id="UP000654257">
    <property type="component" value="Unassembled WGS sequence"/>
</dbReference>
<evidence type="ECO:0000256" key="2">
    <source>
        <dbReference type="ARBA" id="ARBA00022676"/>
    </source>
</evidence>
<dbReference type="SUPFAM" id="SSF53448">
    <property type="entry name" value="Nucleotide-diphospho-sugar transferases"/>
    <property type="match status" value="1"/>
</dbReference>
<evidence type="ECO:0000313" key="10">
    <source>
        <dbReference type="Proteomes" id="UP000654257"/>
    </source>
</evidence>